<feature type="region of interest" description="Disordered" evidence="1">
    <location>
        <begin position="45"/>
        <end position="84"/>
    </location>
</feature>
<keyword evidence="4" id="KW-1185">Reference proteome</keyword>
<protein>
    <recommendedName>
        <fullName evidence="2">Pierisin-like domain-containing protein</fullName>
    </recommendedName>
</protein>
<dbReference type="InterPro" id="IPR054695">
    <property type="entry name" value="Pierisin-like_dom"/>
</dbReference>
<feature type="compositionally biased region" description="Polar residues" evidence="1">
    <location>
        <begin position="45"/>
        <end position="59"/>
    </location>
</feature>
<reference evidence="4" key="1">
    <citation type="journal article" date="2019" name="Int. J. Syst. Evol. Microbiol.">
        <title>The Global Catalogue of Microorganisms (GCM) 10K type strain sequencing project: providing services to taxonomists for standard genome sequencing and annotation.</title>
        <authorList>
            <consortium name="The Broad Institute Genomics Platform"/>
            <consortium name="The Broad Institute Genome Sequencing Center for Infectious Disease"/>
            <person name="Wu L."/>
            <person name="Ma J."/>
        </authorList>
    </citation>
    <scope>NUCLEOTIDE SEQUENCE [LARGE SCALE GENOMIC DNA]</scope>
    <source>
        <strain evidence="4">JCM 16373</strain>
    </source>
</reference>
<evidence type="ECO:0000313" key="3">
    <source>
        <dbReference type="EMBL" id="GAA2597928.1"/>
    </source>
</evidence>
<comment type="caution">
    <text evidence="3">The sequence shown here is derived from an EMBL/GenBank/DDBJ whole genome shotgun (WGS) entry which is preliminary data.</text>
</comment>
<dbReference type="RefSeq" id="WP_344562408.1">
    <property type="nucleotide sequence ID" value="NZ_BAAARJ010000003.1"/>
</dbReference>
<dbReference type="Pfam" id="PF22596">
    <property type="entry name" value="Scabin-like"/>
    <property type="match status" value="1"/>
</dbReference>
<organism evidence="3 4">
    <name type="scientific">Streptomyces axinellae</name>
    <dbReference type="NCBI Taxonomy" id="552788"/>
    <lineage>
        <taxon>Bacteria</taxon>
        <taxon>Bacillati</taxon>
        <taxon>Actinomycetota</taxon>
        <taxon>Actinomycetes</taxon>
        <taxon>Kitasatosporales</taxon>
        <taxon>Streptomycetaceae</taxon>
        <taxon>Streptomyces</taxon>
    </lineage>
</organism>
<name>A0ABP6C6N1_9ACTN</name>
<evidence type="ECO:0000313" key="4">
    <source>
        <dbReference type="Proteomes" id="UP001501447"/>
    </source>
</evidence>
<feature type="region of interest" description="Disordered" evidence="1">
    <location>
        <begin position="401"/>
        <end position="455"/>
    </location>
</feature>
<dbReference type="EMBL" id="BAAARJ010000003">
    <property type="protein sequence ID" value="GAA2597928.1"/>
    <property type="molecule type" value="Genomic_DNA"/>
</dbReference>
<evidence type="ECO:0000256" key="1">
    <source>
        <dbReference type="SAM" id="MobiDB-lite"/>
    </source>
</evidence>
<dbReference type="Gene3D" id="3.90.210.10">
    <property type="entry name" value="Heat-Labile Enterotoxin, subunit A"/>
    <property type="match status" value="1"/>
</dbReference>
<dbReference type="Proteomes" id="UP001501447">
    <property type="component" value="Unassembled WGS sequence"/>
</dbReference>
<feature type="compositionally biased region" description="Low complexity" evidence="1">
    <location>
        <begin position="426"/>
        <end position="445"/>
    </location>
</feature>
<evidence type="ECO:0000259" key="2">
    <source>
        <dbReference type="Pfam" id="PF22596"/>
    </source>
</evidence>
<feature type="domain" description="Pierisin-like" evidence="2">
    <location>
        <begin position="88"/>
        <end position="209"/>
    </location>
</feature>
<dbReference type="SUPFAM" id="SSF56399">
    <property type="entry name" value="ADP-ribosylation"/>
    <property type="match status" value="1"/>
</dbReference>
<sequence length="455" mass="50372">MDRQRDEFSDVEGYVSDNYSDISFKRAAPQEVFEEAVSEFPRQVTYTPQETQGFGNSQRGPRPGQLIVANTGPAAGRPPVHREDVEPLYRRDARPPETIFIQGFQPKSNLAPPSLQRHQKQLVDSALVSFSRDPEAATGEVYRERGTGNSYRYTAPYSPGGVDVTMSLGTASYAYQQEVVKWKGMVPQEVTRADAFDVNDELIAALDNPYASAEATAAQAQLDQQTAQDRVENATAGAEVGQASEYDKFCHRYAEWYLTSGAHSQHGHIDGHVRTYAEWWANNCHQPEVQEHAAKWNEVLDPQRSPMEHPTPPPATQALYDRHVAMINAQQAAYEQQLAYAQQQSYQVDPSVAYGAQTYSPHAAYGMPSSYQGQSAVYQGQSAVWDQSALANAARTYYPSQESAARPGAGRTFDNVQYSQLGPVRQSQYGQPYGQGQYGQQPGQSGAPGRRAARR</sequence>
<gene>
    <name evidence="3" type="ORF">GCM10009863_09130</name>
</gene>
<accession>A0ABP6C6N1</accession>
<proteinExistence type="predicted"/>